<sequence length="71" mass="7483">MRSGFGNGKSGGSMKKSEEKKPYQRRLSLLSLTAWGSLLSLSRSIGVAALSHAVSAPSSTASVGFERRGVR</sequence>
<feature type="region of interest" description="Disordered" evidence="1">
    <location>
        <begin position="1"/>
        <end position="23"/>
    </location>
</feature>
<feature type="compositionally biased region" description="Gly residues" evidence="1">
    <location>
        <begin position="1"/>
        <end position="11"/>
    </location>
</feature>
<evidence type="ECO:0000256" key="1">
    <source>
        <dbReference type="SAM" id="MobiDB-lite"/>
    </source>
</evidence>
<dbReference type="AlphaFoldDB" id="A0A834XBM3"/>
<keyword evidence="3" id="KW-1185">Reference proteome</keyword>
<proteinExistence type="predicted"/>
<dbReference type="Proteomes" id="UP000634136">
    <property type="component" value="Unassembled WGS sequence"/>
</dbReference>
<accession>A0A834XBM3</accession>
<reference evidence="2" key="1">
    <citation type="submission" date="2020-09" db="EMBL/GenBank/DDBJ databases">
        <title>Genome-Enabled Discovery of Anthraquinone Biosynthesis in Senna tora.</title>
        <authorList>
            <person name="Kang S.-H."/>
            <person name="Pandey R.P."/>
            <person name="Lee C.-M."/>
            <person name="Sim J.-S."/>
            <person name="Jeong J.-T."/>
            <person name="Choi B.-S."/>
            <person name="Jung M."/>
            <person name="Ginzburg D."/>
            <person name="Zhao K."/>
            <person name="Won S.Y."/>
            <person name="Oh T.-J."/>
            <person name="Yu Y."/>
            <person name="Kim N.-H."/>
            <person name="Lee O.R."/>
            <person name="Lee T.-H."/>
            <person name="Bashyal P."/>
            <person name="Kim T.-S."/>
            <person name="Lee W.-H."/>
            <person name="Kawkins C."/>
            <person name="Kim C.-K."/>
            <person name="Kim J.S."/>
            <person name="Ahn B.O."/>
            <person name="Rhee S.Y."/>
            <person name="Sohng J.K."/>
        </authorList>
    </citation>
    <scope>NUCLEOTIDE SEQUENCE</scope>
    <source>
        <tissue evidence="2">Leaf</tissue>
    </source>
</reference>
<gene>
    <name evidence="2" type="ORF">G2W53_003745</name>
</gene>
<organism evidence="2 3">
    <name type="scientific">Senna tora</name>
    <dbReference type="NCBI Taxonomy" id="362788"/>
    <lineage>
        <taxon>Eukaryota</taxon>
        <taxon>Viridiplantae</taxon>
        <taxon>Streptophyta</taxon>
        <taxon>Embryophyta</taxon>
        <taxon>Tracheophyta</taxon>
        <taxon>Spermatophyta</taxon>
        <taxon>Magnoliopsida</taxon>
        <taxon>eudicotyledons</taxon>
        <taxon>Gunneridae</taxon>
        <taxon>Pentapetalae</taxon>
        <taxon>rosids</taxon>
        <taxon>fabids</taxon>
        <taxon>Fabales</taxon>
        <taxon>Fabaceae</taxon>
        <taxon>Caesalpinioideae</taxon>
        <taxon>Cassia clade</taxon>
        <taxon>Senna</taxon>
    </lineage>
</organism>
<comment type="caution">
    <text evidence="2">The sequence shown here is derived from an EMBL/GenBank/DDBJ whole genome shotgun (WGS) entry which is preliminary data.</text>
</comment>
<evidence type="ECO:0000313" key="3">
    <source>
        <dbReference type="Proteomes" id="UP000634136"/>
    </source>
</evidence>
<name>A0A834XBM3_9FABA</name>
<evidence type="ECO:0000313" key="2">
    <source>
        <dbReference type="EMBL" id="KAF7841447.1"/>
    </source>
</evidence>
<dbReference type="EMBL" id="JAAIUW010000002">
    <property type="protein sequence ID" value="KAF7841447.1"/>
    <property type="molecule type" value="Genomic_DNA"/>
</dbReference>
<protein>
    <submittedName>
        <fullName evidence="2">Uncharacterized protein</fullName>
    </submittedName>
</protein>